<dbReference type="Gene3D" id="3.30.1490.490">
    <property type="match status" value="1"/>
</dbReference>
<dbReference type="Pfam" id="PF25879">
    <property type="entry name" value="WHD_LYAR"/>
    <property type="match status" value="1"/>
</dbReference>
<evidence type="ECO:0000256" key="2">
    <source>
        <dbReference type="ARBA" id="ARBA00022723"/>
    </source>
</evidence>
<dbReference type="InterPro" id="IPR039999">
    <property type="entry name" value="LYAR"/>
</dbReference>
<organism evidence="12">
    <name type="scientific">Hydra vulgaris</name>
    <name type="common">Hydra</name>
    <name type="synonym">Hydra attenuata</name>
    <dbReference type="NCBI Taxonomy" id="6087"/>
    <lineage>
        <taxon>Eukaryota</taxon>
        <taxon>Metazoa</taxon>
        <taxon>Cnidaria</taxon>
        <taxon>Hydrozoa</taxon>
        <taxon>Hydroidolina</taxon>
        <taxon>Anthoathecata</taxon>
        <taxon>Aplanulata</taxon>
        <taxon>Hydridae</taxon>
        <taxon>Hydra</taxon>
    </lineage>
</organism>
<keyword evidence="5" id="KW-0862">Zinc</keyword>
<dbReference type="FunFam" id="1.10.10.2100:FF:000002">
    <property type="entry name" value="cell growth-regulating nucleolar protein-like"/>
    <property type="match status" value="1"/>
</dbReference>
<evidence type="ECO:0000256" key="5">
    <source>
        <dbReference type="ARBA" id="ARBA00022833"/>
    </source>
</evidence>
<accession>T2M4U2</accession>
<feature type="domain" description="Cell growth-regulating nucleolar protein-like winged helix" evidence="11">
    <location>
        <begin position="279"/>
        <end position="351"/>
    </location>
</feature>
<keyword evidence="4 8" id="KW-0863">Zinc-finger</keyword>
<evidence type="ECO:0000256" key="4">
    <source>
        <dbReference type="ARBA" id="ARBA00022771"/>
    </source>
</evidence>
<dbReference type="InterPro" id="IPR014898">
    <property type="entry name" value="Znf_C2H2_LYAR"/>
</dbReference>
<dbReference type="Pfam" id="PF08790">
    <property type="entry name" value="zf-LYAR"/>
    <property type="match status" value="1"/>
</dbReference>
<keyword evidence="7" id="KW-0539">Nucleus</keyword>
<dbReference type="GO" id="GO:0008270">
    <property type="term" value="F:zinc ion binding"/>
    <property type="evidence" value="ECO:0007669"/>
    <property type="project" value="UniProtKB-KW"/>
</dbReference>
<dbReference type="PANTHER" id="PTHR13100:SF10">
    <property type="entry name" value="CELL GROWTH-REGULATING NUCLEOLAR PROTEIN"/>
    <property type="match status" value="1"/>
</dbReference>
<dbReference type="GO" id="GO:0003677">
    <property type="term" value="F:DNA binding"/>
    <property type="evidence" value="ECO:0007669"/>
    <property type="project" value="InterPro"/>
</dbReference>
<dbReference type="SUPFAM" id="SSF57667">
    <property type="entry name" value="beta-beta-alpha zinc fingers"/>
    <property type="match status" value="2"/>
</dbReference>
<dbReference type="PANTHER" id="PTHR13100">
    <property type="entry name" value="CELL GROWTH-REGULATING NUCLEOLAR PROTEIN LYAR"/>
    <property type="match status" value="1"/>
</dbReference>
<evidence type="ECO:0000256" key="1">
    <source>
        <dbReference type="ARBA" id="ARBA00004123"/>
    </source>
</evidence>
<proteinExistence type="evidence at transcript level"/>
<sequence>MVSFVCNSCGNTVKKNQVEKHYQTQCRNCSVLSCIDCGVDFHGDSYATHNSCISEAEKYQGHLYQASNKENKGENKQKEWIKQVQIATESVVNPKLKSLLQRVSEYSNVPRKEKKFQNFCKNSLRIYDELTLSQLWDAFSGATVKESKTLQENHHVQADPDKSLASVLKDKKKEISVDKKTETISEEKNRDKVRKRKRAHENDVEINENGGEQKGKKKKVYNIDENTDKNSKSNAKKNKKEKKQKKVAKEIIDETAKIIPQQTETLSDENTEKLEKKTGKFHWHKAIKQVLKESNNNELSIKKLRKKVLCAYLEHGCDHKATTIEECRSMFDKKLKTYPKVKIAKENVKLIK</sequence>
<dbReference type="InterPro" id="IPR036236">
    <property type="entry name" value="Znf_C2H2_sf"/>
</dbReference>
<dbReference type="OrthoDB" id="21474at2759"/>
<evidence type="ECO:0000256" key="8">
    <source>
        <dbReference type="PROSITE-ProRule" id="PRU01145"/>
    </source>
</evidence>
<dbReference type="AlphaFoldDB" id="T2M4U2"/>
<dbReference type="Gene3D" id="1.10.10.2100">
    <property type="match status" value="1"/>
</dbReference>
<evidence type="ECO:0000256" key="3">
    <source>
        <dbReference type="ARBA" id="ARBA00022737"/>
    </source>
</evidence>
<evidence type="ECO:0000256" key="7">
    <source>
        <dbReference type="ARBA" id="ARBA00023242"/>
    </source>
</evidence>
<dbReference type="GO" id="GO:0006364">
    <property type="term" value="P:rRNA processing"/>
    <property type="evidence" value="ECO:0007669"/>
    <property type="project" value="TreeGrafter"/>
</dbReference>
<dbReference type="FunFam" id="3.30.1490.490:FF:000001">
    <property type="entry name" value="cell growth-regulating nucleolar protein-like"/>
    <property type="match status" value="1"/>
</dbReference>
<feature type="compositionally biased region" description="Basic and acidic residues" evidence="9">
    <location>
        <begin position="176"/>
        <end position="190"/>
    </location>
</feature>
<dbReference type="EMBL" id="HAAD01000735">
    <property type="protein sequence ID" value="CDG66967.1"/>
    <property type="molecule type" value="mRNA"/>
</dbReference>
<reference evidence="12" key="1">
    <citation type="journal article" date="2013" name="Genome Biol. Evol.">
        <title>Punctuated emergences of genetic and phenotypic innovations in eumetazoan, bilaterian, euteleostome, and hominidae ancestors.</title>
        <authorList>
            <person name="Wenger Y."/>
            <person name="Galliot B."/>
        </authorList>
    </citation>
    <scope>NUCLEOTIDE SEQUENCE</scope>
    <source>
        <tissue evidence="12">Whole animals</tissue>
    </source>
</reference>
<evidence type="ECO:0000259" key="11">
    <source>
        <dbReference type="Pfam" id="PF25879"/>
    </source>
</evidence>
<feature type="domain" description="Zinc finger C2H2 LYAR-type" evidence="10">
    <location>
        <begin position="32"/>
        <end position="59"/>
    </location>
</feature>
<comment type="subcellular location">
    <subcellularLocation>
        <location evidence="1">Nucleus</location>
    </subcellularLocation>
</comment>
<protein>
    <submittedName>
        <fullName evidence="12">Cell growth-regulating nucleolar protein</fullName>
    </submittedName>
</protein>
<feature type="region of interest" description="Disordered" evidence="9">
    <location>
        <begin position="176"/>
        <end position="247"/>
    </location>
</feature>
<dbReference type="GO" id="GO:0000122">
    <property type="term" value="P:negative regulation of transcription by RNA polymerase II"/>
    <property type="evidence" value="ECO:0007669"/>
    <property type="project" value="UniProtKB-ARBA"/>
</dbReference>
<name>T2M4U2_HYDVU</name>
<evidence type="ECO:0000256" key="9">
    <source>
        <dbReference type="SAM" id="MobiDB-lite"/>
    </source>
</evidence>
<dbReference type="PROSITE" id="PS51804">
    <property type="entry name" value="ZF_C2HC_LYAR"/>
    <property type="match status" value="2"/>
</dbReference>
<dbReference type="InterPro" id="IPR058719">
    <property type="entry name" value="WHD_LYAR"/>
</dbReference>
<dbReference type="GO" id="GO:0005730">
    <property type="term" value="C:nucleolus"/>
    <property type="evidence" value="ECO:0007669"/>
    <property type="project" value="TreeGrafter"/>
</dbReference>
<evidence type="ECO:0000313" key="12">
    <source>
        <dbReference type="EMBL" id="CDG66967.1"/>
    </source>
</evidence>
<keyword evidence="6" id="KW-0175">Coiled coil</keyword>
<evidence type="ECO:0000259" key="10">
    <source>
        <dbReference type="Pfam" id="PF08790"/>
    </source>
</evidence>
<keyword evidence="3" id="KW-0677">Repeat</keyword>
<gene>
    <name evidence="12" type="primary">LYAR</name>
</gene>
<keyword evidence="2" id="KW-0479">Metal-binding</keyword>
<evidence type="ECO:0000256" key="6">
    <source>
        <dbReference type="ARBA" id="ARBA00023054"/>
    </source>
</evidence>
<feature type="compositionally biased region" description="Basic residues" evidence="9">
    <location>
        <begin position="234"/>
        <end position="246"/>
    </location>
</feature>